<name>A0AAP2RJW9_9FIRM</name>
<dbReference type="Gene3D" id="3.30.1370.60">
    <property type="entry name" value="Hypothetical oxidoreductase yiak, domain 2"/>
    <property type="match status" value="1"/>
</dbReference>
<keyword evidence="2" id="KW-0560">Oxidoreductase</keyword>
<dbReference type="PROSITE" id="PS51257">
    <property type="entry name" value="PROKAR_LIPOPROTEIN"/>
    <property type="match status" value="1"/>
</dbReference>
<evidence type="ECO:0000313" key="4">
    <source>
        <dbReference type="Proteomes" id="UP001299265"/>
    </source>
</evidence>
<dbReference type="GO" id="GO:0016491">
    <property type="term" value="F:oxidoreductase activity"/>
    <property type="evidence" value="ECO:0007669"/>
    <property type="project" value="UniProtKB-KW"/>
</dbReference>
<accession>A0AAP2RJW9</accession>
<dbReference type="InterPro" id="IPR043144">
    <property type="entry name" value="Mal/L-sulf/L-lact_DH-like_ah"/>
</dbReference>
<dbReference type="RefSeq" id="WP_231062846.1">
    <property type="nucleotide sequence ID" value="NZ_JAJNOR010000005.1"/>
</dbReference>
<dbReference type="Pfam" id="PF02615">
    <property type="entry name" value="Ldh_2"/>
    <property type="match status" value="1"/>
</dbReference>
<dbReference type="Proteomes" id="UP001299265">
    <property type="component" value="Unassembled WGS sequence"/>
</dbReference>
<proteinExistence type="inferred from homology"/>
<comment type="similarity">
    <text evidence="1">Belongs to the LDH2/MDH2 oxidoreductase family.</text>
</comment>
<evidence type="ECO:0000313" key="3">
    <source>
        <dbReference type="EMBL" id="MCD2492980.1"/>
    </source>
</evidence>
<comment type="caution">
    <text evidence="3">The sequence shown here is derived from an EMBL/GenBank/DDBJ whole genome shotgun (WGS) entry which is preliminary data.</text>
</comment>
<dbReference type="PANTHER" id="PTHR11091:SF0">
    <property type="entry name" value="MALATE DEHYDROGENASE"/>
    <property type="match status" value="1"/>
</dbReference>
<organism evidence="3 4">
    <name type="scientific">Lientehia hominis</name>
    <dbReference type="NCBI Taxonomy" id="2897778"/>
    <lineage>
        <taxon>Bacteria</taxon>
        <taxon>Bacillati</taxon>
        <taxon>Bacillota</taxon>
        <taxon>Clostridia</taxon>
        <taxon>Lachnospirales</taxon>
        <taxon>Lachnospiraceae</taxon>
        <taxon>Lientehia</taxon>
    </lineage>
</organism>
<dbReference type="InterPro" id="IPR003767">
    <property type="entry name" value="Malate/L-lactate_DH-like"/>
</dbReference>
<dbReference type="Gene3D" id="1.10.1530.10">
    <property type="match status" value="1"/>
</dbReference>
<reference evidence="3 4" key="1">
    <citation type="submission" date="2021-11" db="EMBL/GenBank/DDBJ databases">
        <title>Lacrimispora sp. nov. NSJ-141 isolated from human feces.</title>
        <authorList>
            <person name="Abdugheni R."/>
        </authorList>
    </citation>
    <scope>NUCLEOTIDE SEQUENCE [LARGE SCALE GENOMIC DNA]</scope>
    <source>
        <strain evidence="3 4">NSJ-141</strain>
    </source>
</reference>
<dbReference type="InterPro" id="IPR036111">
    <property type="entry name" value="Mal/L-sulfo/L-lacto_DH-like_sf"/>
</dbReference>
<evidence type="ECO:0000256" key="2">
    <source>
        <dbReference type="ARBA" id="ARBA00023002"/>
    </source>
</evidence>
<sequence length="358" mass="38489">MDAERILRIGEEELTGLSAGIFGACGMNGEDAAALSRSLVYADMRGIKSHGLVRIPSYVEQLEEGVFSPVTKLDVVKETAFSTVLEGNNGLGAVVSYKAVELTKKKARENGIAFTAVRGSNHYGAAGLWSCLLSQDKDLIGFTATNAIPIVAAVGGTGRGIGSNPFSFAVPAGKYANMCLDISVGHMAQGKIWEYKRLGRPLPDGAWMGPDGAVTTDPDKFDINEYIMMPFGGHKGFGLGVIMEMLTSALAGGEFHQKFGGLTKDMPKTSHCFMAMRLDAFTDADDYRKDVDDYIDYLHALPVKEGFQTAKYPGEIEAAYEADSVKNGVPVPYKVLTDMKKTAEDKGLDVSGYGKYLD</sequence>
<dbReference type="SUPFAM" id="SSF89733">
    <property type="entry name" value="L-sulfolactate dehydrogenase-like"/>
    <property type="match status" value="1"/>
</dbReference>
<dbReference type="AlphaFoldDB" id="A0AAP2RJW9"/>
<evidence type="ECO:0000256" key="1">
    <source>
        <dbReference type="ARBA" id="ARBA00006056"/>
    </source>
</evidence>
<dbReference type="EMBL" id="JAJNOR010000005">
    <property type="protein sequence ID" value="MCD2492980.1"/>
    <property type="molecule type" value="Genomic_DNA"/>
</dbReference>
<gene>
    <name evidence="3" type="ORF">LQE92_10105</name>
</gene>
<dbReference type="PANTHER" id="PTHR11091">
    <property type="entry name" value="OXIDOREDUCTASE-RELATED"/>
    <property type="match status" value="1"/>
</dbReference>
<protein>
    <submittedName>
        <fullName evidence="3">Ldh family oxidoreductase</fullName>
    </submittedName>
</protein>
<keyword evidence="4" id="KW-1185">Reference proteome</keyword>
<dbReference type="InterPro" id="IPR043143">
    <property type="entry name" value="Mal/L-sulf/L-lact_DH-like_NADP"/>
</dbReference>